<organism evidence="5 6">
    <name type="scientific">Parascaris equorum</name>
    <name type="common">Equine roundworm</name>
    <dbReference type="NCBI Taxonomy" id="6256"/>
    <lineage>
        <taxon>Eukaryota</taxon>
        <taxon>Metazoa</taxon>
        <taxon>Ecdysozoa</taxon>
        <taxon>Nematoda</taxon>
        <taxon>Chromadorea</taxon>
        <taxon>Rhabditida</taxon>
        <taxon>Spirurina</taxon>
        <taxon>Ascaridomorpha</taxon>
        <taxon>Ascaridoidea</taxon>
        <taxon>Ascarididae</taxon>
        <taxon>Parascaris</taxon>
    </lineage>
</organism>
<keyword evidence="2" id="KW-0460">Magnesium</keyword>
<feature type="domain" description="Alpha-D-phosphohexomutase C-terminal" evidence="4">
    <location>
        <begin position="39"/>
        <end position="71"/>
    </location>
</feature>
<name>A0A914SAN0_PAREQ</name>
<reference evidence="6" key="1">
    <citation type="submission" date="2022-11" db="UniProtKB">
        <authorList>
            <consortium name="WormBaseParasite"/>
        </authorList>
    </citation>
    <scope>IDENTIFICATION</scope>
</reference>
<keyword evidence="1" id="KW-0479">Metal-binding</keyword>
<dbReference type="SUPFAM" id="SSF55957">
    <property type="entry name" value="Phosphoglucomutase, C-terminal domain"/>
    <property type="match status" value="1"/>
</dbReference>
<dbReference type="PANTHER" id="PTHR45745">
    <property type="entry name" value="PHOSPHOMANNOMUTASE 45A"/>
    <property type="match status" value="1"/>
</dbReference>
<dbReference type="GO" id="GO:0046872">
    <property type="term" value="F:metal ion binding"/>
    <property type="evidence" value="ECO:0007669"/>
    <property type="project" value="UniProtKB-KW"/>
</dbReference>
<evidence type="ECO:0000313" key="6">
    <source>
        <dbReference type="WBParaSite" id="PEQ_0001440501-mRNA-1"/>
    </source>
</evidence>
<evidence type="ECO:0000256" key="3">
    <source>
        <dbReference type="ARBA" id="ARBA00023235"/>
    </source>
</evidence>
<dbReference type="GO" id="GO:0005634">
    <property type="term" value="C:nucleus"/>
    <property type="evidence" value="ECO:0007669"/>
    <property type="project" value="TreeGrafter"/>
</dbReference>
<dbReference type="Proteomes" id="UP000887564">
    <property type="component" value="Unplaced"/>
</dbReference>
<protein>
    <submittedName>
        <fullName evidence="6">Alpha-D-phosphohexomutase C-terminal domain-containing protein</fullName>
    </submittedName>
</protein>
<keyword evidence="3" id="KW-0413">Isomerase</keyword>
<evidence type="ECO:0000256" key="1">
    <source>
        <dbReference type="ARBA" id="ARBA00022723"/>
    </source>
</evidence>
<evidence type="ECO:0000256" key="2">
    <source>
        <dbReference type="ARBA" id="ARBA00022842"/>
    </source>
</evidence>
<dbReference type="GO" id="GO:0006166">
    <property type="term" value="P:purine ribonucleoside salvage"/>
    <property type="evidence" value="ECO:0007669"/>
    <property type="project" value="TreeGrafter"/>
</dbReference>
<sequence>LQYPTKIGDHDVKYVRDLTTGYDNEQPGNKPILPISTSSDMITFTLASGSLATVRASGTEPKVKYYIELKTAPGKEE</sequence>
<dbReference type="Gene3D" id="3.30.310.50">
    <property type="entry name" value="Alpha-D-phosphohexomutase, C-terminal domain"/>
    <property type="match status" value="1"/>
</dbReference>
<accession>A0A914SAN0</accession>
<keyword evidence="5" id="KW-1185">Reference proteome</keyword>
<dbReference type="Pfam" id="PF00408">
    <property type="entry name" value="PGM_PMM_IV"/>
    <property type="match status" value="1"/>
</dbReference>
<dbReference type="WBParaSite" id="PEQ_0001440501-mRNA-1">
    <property type="protein sequence ID" value="PEQ_0001440501-mRNA-1"/>
    <property type="gene ID" value="PEQ_0001440501"/>
</dbReference>
<evidence type="ECO:0000259" key="4">
    <source>
        <dbReference type="Pfam" id="PF00408"/>
    </source>
</evidence>
<dbReference type="GO" id="GO:0008973">
    <property type="term" value="F:phosphopentomutase activity"/>
    <property type="evidence" value="ECO:0007669"/>
    <property type="project" value="TreeGrafter"/>
</dbReference>
<dbReference type="PANTHER" id="PTHR45745:SF1">
    <property type="entry name" value="PHOSPHOGLUCOMUTASE 2B-RELATED"/>
    <property type="match status" value="1"/>
</dbReference>
<evidence type="ECO:0000313" key="5">
    <source>
        <dbReference type="Proteomes" id="UP000887564"/>
    </source>
</evidence>
<dbReference type="InterPro" id="IPR005843">
    <property type="entry name" value="A-D-PHexomutase_C"/>
</dbReference>
<proteinExistence type="predicted"/>
<dbReference type="AlphaFoldDB" id="A0A914SAN0"/>
<dbReference type="InterPro" id="IPR036900">
    <property type="entry name" value="A-D-PHexomutase_C_sf"/>
</dbReference>